<dbReference type="GO" id="GO:0031123">
    <property type="term" value="P:RNA 3'-end processing"/>
    <property type="evidence" value="ECO:0007669"/>
    <property type="project" value="TreeGrafter"/>
</dbReference>
<dbReference type="PANTHER" id="PTHR23092:SF15">
    <property type="entry name" value="INACTIVE NON-CANONICAL POLY(A) RNA POLYMERASE PROTEIN TRF4-2-RELATED"/>
    <property type="match status" value="1"/>
</dbReference>
<dbReference type="InterPro" id="IPR054708">
    <property type="entry name" value="MTPAP-like_central"/>
</dbReference>
<dbReference type="Pfam" id="PF22600">
    <property type="entry name" value="MTPAP-like_central"/>
    <property type="match status" value="1"/>
</dbReference>
<dbReference type="GO" id="GO:0003729">
    <property type="term" value="F:mRNA binding"/>
    <property type="evidence" value="ECO:0007669"/>
    <property type="project" value="TreeGrafter"/>
</dbReference>
<dbReference type="SUPFAM" id="SSF81301">
    <property type="entry name" value="Nucleotidyltransferase"/>
    <property type="match status" value="1"/>
</dbReference>
<dbReference type="CDD" id="cd05402">
    <property type="entry name" value="NT_PAP_TUTase"/>
    <property type="match status" value="1"/>
</dbReference>
<evidence type="ECO:0000259" key="2">
    <source>
        <dbReference type="Pfam" id="PF22600"/>
    </source>
</evidence>
<evidence type="ECO:0000313" key="3">
    <source>
        <dbReference type="EMBL" id="ABU52972.1"/>
    </source>
</evidence>
<feature type="domain" description="Poly(A) RNA polymerase mitochondrial-like central palm" evidence="2">
    <location>
        <begin position="247"/>
        <end position="401"/>
    </location>
</feature>
<dbReference type="EMBL" id="EF650641">
    <property type="protein sequence ID" value="ABU52972.1"/>
    <property type="molecule type" value="Genomic_DNA"/>
</dbReference>
<name>A7U4W8_9CHLO</name>
<proteinExistence type="predicted"/>
<dbReference type="Gene3D" id="3.30.460.10">
    <property type="entry name" value="Beta Polymerase, domain 2"/>
    <property type="match status" value="1"/>
</dbReference>
<accession>A7U4W8</accession>
<organism evidence="3">
    <name type="scientific">Dunaliella viridis</name>
    <dbReference type="NCBI Taxonomy" id="140095"/>
    <lineage>
        <taxon>Eukaryota</taxon>
        <taxon>Viridiplantae</taxon>
        <taxon>Chlorophyta</taxon>
        <taxon>core chlorophytes</taxon>
        <taxon>Chlorophyceae</taxon>
        <taxon>CS clade</taxon>
        <taxon>Chlamydomonadales</taxon>
        <taxon>Dunaliellaceae</taxon>
        <taxon>Dunaliella</taxon>
    </lineage>
</organism>
<dbReference type="InterPro" id="IPR045862">
    <property type="entry name" value="Trf4-like"/>
</dbReference>
<dbReference type="Gene3D" id="1.10.1410.10">
    <property type="match status" value="1"/>
</dbReference>
<reference evidence="3" key="1">
    <citation type="submission" date="2007-06" db="EMBL/GenBank/DDBJ databases">
        <authorList>
            <person name="Guan Z.W."/>
            <person name="Meng X.Z."/>
            <person name="Tang Y.P."/>
            <person name="Xu Z.K."/>
            <person name="Song R.T."/>
        </authorList>
    </citation>
    <scope>NUCLEOTIDE SEQUENCE</scope>
    <source>
        <strain evidence="3">SHU</strain>
    </source>
</reference>
<feature type="compositionally biased region" description="Low complexity" evidence="1">
    <location>
        <begin position="33"/>
        <end position="53"/>
    </location>
</feature>
<dbReference type="GO" id="GO:0043634">
    <property type="term" value="P:polyadenylation-dependent ncRNA catabolic process"/>
    <property type="evidence" value="ECO:0007669"/>
    <property type="project" value="TreeGrafter"/>
</dbReference>
<dbReference type="AlphaFoldDB" id="A7U4W8"/>
<protein>
    <recommendedName>
        <fullName evidence="2">Poly(A) RNA polymerase mitochondrial-like central palm domain-containing protein</fullName>
    </recommendedName>
</protein>
<reference evidence="3" key="2">
    <citation type="journal article" date="2008" name="Gene">
        <title>Characterization of duplicated Dunaliella viridis SPT1 genes provides insights into early gene divergence after duplication.</title>
        <authorList>
            <person name="Guan Z."/>
            <person name="Meng X."/>
            <person name="Sun Z."/>
            <person name="Xu Z."/>
            <person name="Song R."/>
        </authorList>
    </citation>
    <scope>NUCLEOTIDE SEQUENCE</scope>
    <source>
        <strain evidence="3">SHU</strain>
    </source>
</reference>
<dbReference type="GO" id="GO:0005730">
    <property type="term" value="C:nucleolus"/>
    <property type="evidence" value="ECO:0007669"/>
    <property type="project" value="TreeGrafter"/>
</dbReference>
<feature type="region of interest" description="Disordered" evidence="1">
    <location>
        <begin position="1"/>
        <end position="68"/>
    </location>
</feature>
<dbReference type="PANTHER" id="PTHR23092">
    <property type="entry name" value="POLY(A) RNA POLYMERASE"/>
    <property type="match status" value="1"/>
</dbReference>
<sequence>MHTAWPGQGGGLPAEGQHAAQTTAPGDGYLMPQQQMQQQQQQQQQQRQLQQRRALPQSMPYPPQVLPPAPIQPYPPYPYPQLVPWGVPLPFEGPPAIPPVPLAFNAPPLMHPPPPYPTPYALPPQLPPHLTDSGPLERKLSGSKRVYADLGATTPVSHQPSRVRMGQYALSGLGGSSAGLPAGPTDYTNQLTLCEPLDWAEQKGWAMSVGKKSVERDGISAIVPGACALFIQAAAERSDGAPYLAALTRNIINTVNALQPTPGDVAARAALMRVVEAAATYALPEFQGRLQVLPFGSFVSGLGTKASDIDVVIVGVREPQNRKGFYDRSERPDVARILDRVGRSLRNMFKNEISIVNFFLIRTSRIPVLKVSACLRHPPPEAQGYQNRPISVDISATTAAGPQAARYIAQQAQTFKALRPIVLIVKAFLKVSNLNDVSTGGLQCVPQQQRRGMQHSSPLGCRALIIVST</sequence>
<feature type="compositionally biased region" description="Pro residues" evidence="1">
    <location>
        <begin position="59"/>
        <end position="68"/>
    </location>
</feature>
<dbReference type="GO" id="GO:1990817">
    <property type="term" value="F:poly(A) RNA polymerase activity"/>
    <property type="evidence" value="ECO:0007669"/>
    <property type="project" value="InterPro"/>
</dbReference>
<evidence type="ECO:0000256" key="1">
    <source>
        <dbReference type="SAM" id="MobiDB-lite"/>
    </source>
</evidence>
<dbReference type="GO" id="GO:0031499">
    <property type="term" value="C:TRAMP complex"/>
    <property type="evidence" value="ECO:0007669"/>
    <property type="project" value="TreeGrafter"/>
</dbReference>
<dbReference type="InterPro" id="IPR043519">
    <property type="entry name" value="NT_sf"/>
</dbReference>